<proteinExistence type="inferred from homology"/>
<dbReference type="EMBL" id="CM003109">
    <property type="protein sequence ID" value="KUI74208.1"/>
    <property type="molecule type" value="Genomic_DNA"/>
</dbReference>
<evidence type="ECO:0000313" key="8">
    <source>
        <dbReference type="Proteomes" id="UP000078559"/>
    </source>
</evidence>
<dbReference type="Pfam" id="PF00155">
    <property type="entry name" value="Aminotran_1_2"/>
    <property type="match status" value="2"/>
</dbReference>
<evidence type="ECO:0000256" key="5">
    <source>
        <dbReference type="SAM" id="MobiDB-lite"/>
    </source>
</evidence>
<dbReference type="AlphaFoldDB" id="A0A194WDL6"/>
<name>A0A194WDL6_CYTMA</name>
<organism evidence="7 8">
    <name type="scientific">Cytospora mali</name>
    <name type="common">Apple Valsa canker fungus</name>
    <name type="synonym">Valsa mali</name>
    <dbReference type="NCBI Taxonomy" id="578113"/>
    <lineage>
        <taxon>Eukaryota</taxon>
        <taxon>Fungi</taxon>
        <taxon>Dikarya</taxon>
        <taxon>Ascomycota</taxon>
        <taxon>Pezizomycotina</taxon>
        <taxon>Sordariomycetes</taxon>
        <taxon>Sordariomycetidae</taxon>
        <taxon>Diaporthales</taxon>
        <taxon>Cytosporaceae</taxon>
        <taxon>Cytospora</taxon>
    </lineage>
</organism>
<comment type="cofactor">
    <cofactor evidence="1">
        <name>pyridoxal 5'-phosphate</name>
        <dbReference type="ChEBI" id="CHEBI:597326"/>
    </cofactor>
</comment>
<evidence type="ECO:0000256" key="3">
    <source>
        <dbReference type="ARBA" id="ARBA00022679"/>
    </source>
</evidence>
<feature type="region of interest" description="Disordered" evidence="5">
    <location>
        <begin position="342"/>
        <end position="367"/>
    </location>
</feature>
<comment type="similarity">
    <text evidence="2">Belongs to the class-II pyridoxal-phosphate-dependent aminotransferase family. BioF subfamily.</text>
</comment>
<dbReference type="Gene3D" id="3.90.1150.10">
    <property type="entry name" value="Aspartate Aminotransferase, domain 1"/>
    <property type="match status" value="1"/>
</dbReference>
<dbReference type="InterPro" id="IPR015421">
    <property type="entry name" value="PyrdxlP-dep_Trfase_major"/>
</dbReference>
<dbReference type="InterPro" id="IPR015424">
    <property type="entry name" value="PyrdxlP-dep_Trfase"/>
</dbReference>
<evidence type="ECO:0000259" key="6">
    <source>
        <dbReference type="Pfam" id="PF00155"/>
    </source>
</evidence>
<accession>A0A194WDL6</accession>
<keyword evidence="4" id="KW-0663">Pyridoxal phosphate</keyword>
<dbReference type="Proteomes" id="UP000078559">
    <property type="component" value="Chromosome 12"/>
</dbReference>
<keyword evidence="3" id="KW-0808">Transferase</keyword>
<protein>
    <submittedName>
        <fullName evidence="7">8-amino-7-oxononanoate synthase</fullName>
    </submittedName>
</protein>
<dbReference type="Gene3D" id="3.40.640.10">
    <property type="entry name" value="Type I PLP-dependent aspartate aminotransferase-like (Major domain)"/>
    <property type="match status" value="1"/>
</dbReference>
<feature type="domain" description="Aminotransferase class I/classII large" evidence="6">
    <location>
        <begin position="225"/>
        <end position="304"/>
    </location>
</feature>
<evidence type="ECO:0000256" key="1">
    <source>
        <dbReference type="ARBA" id="ARBA00001933"/>
    </source>
</evidence>
<reference evidence="7" key="1">
    <citation type="submission" date="2014-12" db="EMBL/GenBank/DDBJ databases">
        <title>Genome Sequence of Valsa Canker Pathogens Uncovers a Specific Adaption of Colonization on Woody Bark.</title>
        <authorList>
            <person name="Yin Z."/>
            <person name="Liu H."/>
            <person name="Gao X."/>
            <person name="Li Z."/>
            <person name="Song N."/>
            <person name="Ke X."/>
            <person name="Dai Q."/>
            <person name="Wu Y."/>
            <person name="Sun Y."/>
            <person name="Xu J.-R."/>
            <person name="Kang Z.K."/>
            <person name="Wang L."/>
            <person name="Huang L."/>
        </authorList>
    </citation>
    <scope>NUCLEOTIDE SEQUENCE [LARGE SCALE GENOMIC DNA]</scope>
    <source>
        <strain evidence="7">03-8</strain>
    </source>
</reference>
<feature type="domain" description="Aminotransferase class I/classII large" evidence="6">
    <location>
        <begin position="49"/>
        <end position="153"/>
    </location>
</feature>
<dbReference type="SUPFAM" id="SSF53383">
    <property type="entry name" value="PLP-dependent transferases"/>
    <property type="match status" value="1"/>
</dbReference>
<sequence>MDSFQAWSVQPGLPRPLDQTLSALLTRRGSLGRLRRLSPPISLGPGPADFSSNDYLLLSTSPDVQQAFLARLRHDFPRLGSGGSRLLDRNSSLAESVEQRIAIFHGAEAVLLFTSAFDANVGLLACAPQPGNIVLYDELIHASVHGGLRFSRAGKRLAFQDQSVVAGPPAAFNAKDTHPDYRVGSGPPSLDEALHALVARDGGVRAGSTNVFICVEGIYSMDGDHLHAHNGYVIVDEAHSVGVLGPLGRGLVAESNIALQKRVWARVLGFGKALGCAGGVALGSEVVRDYLFSYARTLIYTTAMGHLKFGGAGCGVRLCGKRPGGGEKEAAGGSGESCISAVSGDPSSAGGRQKLHTVGEDVPKSPIIPVSERSSRLWIEDQVKSDESPHRDCPPLKNTERNFGKVILFSIFSILNKTPSSTNDNNNDSNSNINSNRNTSNNNNNQMSGRGLSSRIATSAAEDRVFAAGDAVAEAKEARALARAEEAVWRAVYRHNVERVALVALERNLGGWGAN</sequence>
<gene>
    <name evidence="7" type="ORF">VM1G_10056</name>
</gene>
<dbReference type="InterPro" id="IPR050087">
    <property type="entry name" value="AON_synthase_class-II"/>
</dbReference>
<dbReference type="GO" id="GO:0016740">
    <property type="term" value="F:transferase activity"/>
    <property type="evidence" value="ECO:0007669"/>
    <property type="project" value="UniProtKB-KW"/>
</dbReference>
<evidence type="ECO:0000256" key="2">
    <source>
        <dbReference type="ARBA" id="ARBA00010008"/>
    </source>
</evidence>
<dbReference type="InterPro" id="IPR004839">
    <property type="entry name" value="Aminotransferase_I/II_large"/>
</dbReference>
<dbReference type="InterPro" id="IPR015422">
    <property type="entry name" value="PyrdxlP-dep_Trfase_small"/>
</dbReference>
<dbReference type="OrthoDB" id="2382073at2759"/>
<dbReference type="PANTHER" id="PTHR13693:SF77">
    <property type="entry name" value="8-AMINO-7-OXONONANOATE SYNTHASE"/>
    <property type="match status" value="1"/>
</dbReference>
<dbReference type="GO" id="GO:0009102">
    <property type="term" value="P:biotin biosynthetic process"/>
    <property type="evidence" value="ECO:0007669"/>
    <property type="project" value="TreeGrafter"/>
</dbReference>
<keyword evidence="8" id="KW-1185">Reference proteome</keyword>
<evidence type="ECO:0000313" key="7">
    <source>
        <dbReference type="EMBL" id="KUI74208.1"/>
    </source>
</evidence>
<evidence type="ECO:0000256" key="4">
    <source>
        <dbReference type="ARBA" id="ARBA00022898"/>
    </source>
</evidence>
<dbReference type="SMR" id="A0A194WDL6"/>
<feature type="region of interest" description="Disordered" evidence="5">
    <location>
        <begin position="419"/>
        <end position="454"/>
    </location>
</feature>
<feature type="compositionally biased region" description="Low complexity" evidence="5">
    <location>
        <begin position="420"/>
        <end position="445"/>
    </location>
</feature>
<dbReference type="PANTHER" id="PTHR13693">
    <property type="entry name" value="CLASS II AMINOTRANSFERASE/8-AMINO-7-OXONONANOATE SYNTHASE"/>
    <property type="match status" value="1"/>
</dbReference>
<dbReference type="GO" id="GO:0030170">
    <property type="term" value="F:pyridoxal phosphate binding"/>
    <property type="evidence" value="ECO:0007669"/>
    <property type="project" value="InterPro"/>
</dbReference>